<evidence type="ECO:0000313" key="3">
    <source>
        <dbReference type="Proteomes" id="UP000595140"/>
    </source>
</evidence>
<reference evidence="2 3" key="1">
    <citation type="submission" date="2018-04" db="EMBL/GenBank/DDBJ databases">
        <authorList>
            <person name="Vogel A."/>
        </authorList>
    </citation>
    <scope>NUCLEOTIDE SEQUENCE [LARGE SCALE GENOMIC DNA]</scope>
</reference>
<feature type="transmembrane region" description="Helical" evidence="1">
    <location>
        <begin position="21"/>
        <end position="39"/>
    </location>
</feature>
<sequence length="83" mass="8901">MMLLVLVATKERPETTGMLELIIVMVLSPVGLVVQLLLGGGGDPLDMLGENTENVGNDALIREMRILLTLMVLGTILVLATEQ</sequence>
<evidence type="ECO:0000256" key="1">
    <source>
        <dbReference type="SAM" id="Phobius"/>
    </source>
</evidence>
<keyword evidence="1" id="KW-0812">Transmembrane</keyword>
<organism evidence="2 3">
    <name type="scientific">Cuscuta campestris</name>
    <dbReference type="NCBI Taxonomy" id="132261"/>
    <lineage>
        <taxon>Eukaryota</taxon>
        <taxon>Viridiplantae</taxon>
        <taxon>Streptophyta</taxon>
        <taxon>Embryophyta</taxon>
        <taxon>Tracheophyta</taxon>
        <taxon>Spermatophyta</taxon>
        <taxon>Magnoliopsida</taxon>
        <taxon>eudicotyledons</taxon>
        <taxon>Gunneridae</taxon>
        <taxon>Pentapetalae</taxon>
        <taxon>asterids</taxon>
        <taxon>lamiids</taxon>
        <taxon>Solanales</taxon>
        <taxon>Convolvulaceae</taxon>
        <taxon>Cuscuteae</taxon>
        <taxon>Cuscuta</taxon>
        <taxon>Cuscuta subgen. Grammica</taxon>
        <taxon>Cuscuta sect. Cleistogrammica</taxon>
    </lineage>
</organism>
<keyword evidence="1" id="KW-0472">Membrane</keyword>
<keyword evidence="3" id="KW-1185">Reference proteome</keyword>
<protein>
    <submittedName>
        <fullName evidence="2">Uncharacterized protein</fullName>
    </submittedName>
</protein>
<proteinExistence type="predicted"/>
<evidence type="ECO:0000313" key="2">
    <source>
        <dbReference type="EMBL" id="VFQ99143.1"/>
    </source>
</evidence>
<keyword evidence="1" id="KW-1133">Transmembrane helix</keyword>
<dbReference type="AlphaFoldDB" id="A0A484NE18"/>
<gene>
    <name evidence="2" type="ORF">CCAM_LOCUS40919</name>
</gene>
<name>A0A484NE18_9ASTE</name>
<feature type="transmembrane region" description="Helical" evidence="1">
    <location>
        <begin position="59"/>
        <end position="80"/>
    </location>
</feature>
<accession>A0A484NE18</accession>
<dbReference type="EMBL" id="OOIL02006641">
    <property type="protein sequence ID" value="VFQ99143.1"/>
    <property type="molecule type" value="Genomic_DNA"/>
</dbReference>
<dbReference type="Proteomes" id="UP000595140">
    <property type="component" value="Unassembled WGS sequence"/>
</dbReference>